<accession>A0A8J2MG01</accession>
<gene>
    <name evidence="9" type="ORF">CJOHNSTONI_LOCUS9622</name>
</gene>
<comment type="caution">
    <text evidence="9">The sequence shown here is derived from an EMBL/GenBank/DDBJ whole genome shotgun (WGS) entry which is preliminary data.</text>
</comment>
<feature type="transmembrane region" description="Helical" evidence="7">
    <location>
        <begin position="304"/>
        <end position="326"/>
    </location>
</feature>
<dbReference type="Proteomes" id="UP000746747">
    <property type="component" value="Unassembled WGS sequence"/>
</dbReference>
<sequence>MNNIFGLLGHTIGSHPILFIFLSLTLSAISLLGPLFRLDIRMDIKSGFSRSDTPSVQEINAHKLFFNNTGDPWYMALFATANNGSILETTKVDELTTFYKYITQTMPVNVNKTTVHYRNDLCEPFCNFNSQLWNLLSYQSFFKMFYPLSIAGPYKVNIGRYLFNRTIDEKGIVIGVGTIAIYFTTFITDSNKQKQLNIFEEEVSREVHKHNDNPNNTVTFVVHGVHTVNNEIRQGIQLVLPYYFTGALLLIIFVVTSFILAALYYSYPMRRLQLILPFAAIISPILAAVSSIGLMLLAGYHINMLILVSSFLTLATGIGVDDAFLITNTWLKSMVFPHALTAAERLQFVLEKVGIGIAVTSLTNSLGFALGCIESASELQLFCATASLSMLLDLLFQLFFYAPLQVMLTHGDPVIIYKQIKKDQTTLCERMRQNVSSICKYYSQFVTSFWAILIAIALLISYYHFAITGIQALDTDIDGKMLLPPNSKSLEGIRIMDEIIWPDYLSINYIIRKPPNFSNPIEYRNFTLMVKEMEKSENSLGSVATMHWVKDYLQYLANPYATKLDVIFGISAAEVNESVYMENGLDMSQFDFFINTDPYTAWQLGIRYMRDSQNRIVITSMLLIMGFNGTTSLSEKAKLLRSCREICTRYPQYDMIPFDTDAELIDVILAVPSTTIKTILFTFGAIGAICFIFSSNIGASILATLSVISISAGVVGFLQYWNCFLDPILMVAILMTAALSIDCTVHIIFHYIINDYTDVVQRINASFETCALPMLQAGISTLLVMLPVLFAPVGIYAIISKAIILTIIFGLLHGLFIVPVFLTALPNCFTNCWLNCCIKH</sequence>
<feature type="transmembrane region" description="Helical" evidence="7">
    <location>
        <begin position="728"/>
        <end position="753"/>
    </location>
</feature>
<keyword evidence="6" id="KW-0325">Glycoprotein</keyword>
<reference evidence="9" key="1">
    <citation type="submission" date="2021-09" db="EMBL/GenBank/DDBJ databases">
        <authorList>
            <consortium name="Pathogen Informatics"/>
        </authorList>
    </citation>
    <scope>NUCLEOTIDE SEQUENCE</scope>
</reference>
<evidence type="ECO:0000256" key="2">
    <source>
        <dbReference type="ARBA" id="ARBA00005585"/>
    </source>
</evidence>
<evidence type="ECO:0000256" key="4">
    <source>
        <dbReference type="ARBA" id="ARBA00022989"/>
    </source>
</evidence>
<evidence type="ECO:0000256" key="6">
    <source>
        <dbReference type="ARBA" id="ARBA00023180"/>
    </source>
</evidence>
<keyword evidence="4 7" id="KW-1133">Transmembrane helix</keyword>
<feature type="transmembrane region" description="Helical" evidence="7">
    <location>
        <begin position="802"/>
        <end position="822"/>
    </location>
</feature>
<dbReference type="InterPro" id="IPR003392">
    <property type="entry name" value="PTHD_SSD"/>
</dbReference>
<keyword evidence="5 7" id="KW-0472">Membrane</keyword>
<evidence type="ECO:0000256" key="5">
    <source>
        <dbReference type="ARBA" id="ARBA00023136"/>
    </source>
</evidence>
<comment type="similarity">
    <text evidence="2">Belongs to the patched family.</text>
</comment>
<feature type="transmembrane region" description="Helical" evidence="7">
    <location>
        <begin position="273"/>
        <end position="297"/>
    </location>
</feature>
<keyword evidence="3 7" id="KW-0812">Transmembrane</keyword>
<keyword evidence="10" id="KW-1185">Reference proteome</keyword>
<proteinExistence type="inferred from homology"/>
<dbReference type="PANTHER" id="PTHR10796">
    <property type="entry name" value="PATCHED-RELATED"/>
    <property type="match status" value="1"/>
</dbReference>
<dbReference type="Gene3D" id="1.20.1640.10">
    <property type="entry name" value="Multidrug efflux transporter AcrB transmembrane domain"/>
    <property type="match status" value="2"/>
</dbReference>
<feature type="transmembrane region" description="Helical" evidence="7">
    <location>
        <begin position="242"/>
        <end position="267"/>
    </location>
</feature>
<dbReference type="Pfam" id="PF02460">
    <property type="entry name" value="Patched"/>
    <property type="match status" value="1"/>
</dbReference>
<dbReference type="GO" id="GO:0018996">
    <property type="term" value="P:molting cycle, collagen and cuticulin-based cuticle"/>
    <property type="evidence" value="ECO:0007669"/>
    <property type="project" value="TreeGrafter"/>
</dbReference>
<feature type="transmembrane region" description="Helical" evidence="7">
    <location>
        <begin position="701"/>
        <end position="721"/>
    </location>
</feature>
<dbReference type="InterPro" id="IPR000731">
    <property type="entry name" value="SSD"/>
</dbReference>
<feature type="transmembrane region" description="Helical" evidence="7">
    <location>
        <begin position="353"/>
        <end position="372"/>
    </location>
</feature>
<feature type="transmembrane region" description="Helical" evidence="7">
    <location>
        <begin position="441"/>
        <end position="463"/>
    </location>
</feature>
<feature type="transmembrane region" description="Helical" evidence="7">
    <location>
        <begin position="678"/>
        <end position="695"/>
    </location>
</feature>
<evidence type="ECO:0000313" key="10">
    <source>
        <dbReference type="Proteomes" id="UP000746747"/>
    </source>
</evidence>
<organism evidence="9 10">
    <name type="scientific">Cercopithifilaria johnstoni</name>
    <dbReference type="NCBI Taxonomy" id="2874296"/>
    <lineage>
        <taxon>Eukaryota</taxon>
        <taxon>Metazoa</taxon>
        <taxon>Ecdysozoa</taxon>
        <taxon>Nematoda</taxon>
        <taxon>Chromadorea</taxon>
        <taxon>Rhabditida</taxon>
        <taxon>Spirurina</taxon>
        <taxon>Spiruromorpha</taxon>
        <taxon>Filarioidea</taxon>
        <taxon>Onchocercidae</taxon>
        <taxon>Cercopithifilaria</taxon>
    </lineage>
</organism>
<name>A0A8J2MG01_9BILA</name>
<dbReference type="PANTHER" id="PTHR10796:SF189">
    <property type="entry name" value="SSD DOMAIN-CONTAINING PROTEIN"/>
    <property type="match status" value="1"/>
</dbReference>
<feature type="domain" description="SSD" evidence="8">
    <location>
        <begin position="247"/>
        <end position="407"/>
    </location>
</feature>
<evidence type="ECO:0000256" key="7">
    <source>
        <dbReference type="SAM" id="Phobius"/>
    </source>
</evidence>
<feature type="transmembrane region" description="Helical" evidence="7">
    <location>
        <begin position="773"/>
        <end position="795"/>
    </location>
</feature>
<dbReference type="GO" id="GO:0030659">
    <property type="term" value="C:cytoplasmic vesicle membrane"/>
    <property type="evidence" value="ECO:0007669"/>
    <property type="project" value="TreeGrafter"/>
</dbReference>
<feature type="transmembrane region" description="Helical" evidence="7">
    <location>
        <begin position="379"/>
        <end position="402"/>
    </location>
</feature>
<dbReference type="GO" id="GO:0006897">
    <property type="term" value="P:endocytosis"/>
    <property type="evidence" value="ECO:0007669"/>
    <property type="project" value="TreeGrafter"/>
</dbReference>
<evidence type="ECO:0000259" key="8">
    <source>
        <dbReference type="PROSITE" id="PS50156"/>
    </source>
</evidence>
<feature type="transmembrane region" description="Helical" evidence="7">
    <location>
        <begin position="17"/>
        <end position="36"/>
    </location>
</feature>
<dbReference type="SUPFAM" id="SSF82866">
    <property type="entry name" value="Multidrug efflux transporter AcrB transmembrane domain"/>
    <property type="match status" value="2"/>
</dbReference>
<dbReference type="EMBL" id="CAKAEH010001888">
    <property type="protein sequence ID" value="CAG9540074.1"/>
    <property type="molecule type" value="Genomic_DNA"/>
</dbReference>
<comment type="subcellular location">
    <subcellularLocation>
        <location evidence="1">Membrane</location>
        <topology evidence="1">Multi-pass membrane protein</topology>
    </subcellularLocation>
</comment>
<dbReference type="InterPro" id="IPR051697">
    <property type="entry name" value="Patched_domain-protein"/>
</dbReference>
<dbReference type="AlphaFoldDB" id="A0A8J2MG01"/>
<evidence type="ECO:0000313" key="9">
    <source>
        <dbReference type="EMBL" id="CAG9540074.1"/>
    </source>
</evidence>
<protein>
    <recommendedName>
        <fullName evidence="8">SSD domain-containing protein</fullName>
    </recommendedName>
</protein>
<evidence type="ECO:0000256" key="1">
    <source>
        <dbReference type="ARBA" id="ARBA00004141"/>
    </source>
</evidence>
<dbReference type="PROSITE" id="PS50156">
    <property type="entry name" value="SSD"/>
    <property type="match status" value="1"/>
</dbReference>
<dbReference type="GO" id="GO:0005886">
    <property type="term" value="C:plasma membrane"/>
    <property type="evidence" value="ECO:0007669"/>
    <property type="project" value="TreeGrafter"/>
</dbReference>
<evidence type="ECO:0000256" key="3">
    <source>
        <dbReference type="ARBA" id="ARBA00022692"/>
    </source>
</evidence>
<dbReference type="OrthoDB" id="5875602at2759"/>